<evidence type="ECO:0000313" key="5">
    <source>
        <dbReference type="RefSeq" id="XP_030377256.1"/>
    </source>
</evidence>
<keyword evidence="4" id="KW-1185">Reference proteome</keyword>
<dbReference type="PANTHER" id="PTHR19965:SF82">
    <property type="entry name" value="THO COMPLEX SUBUNIT 4"/>
    <property type="match status" value="1"/>
</dbReference>
<dbReference type="OrthoDB" id="346839at2759"/>
<protein>
    <submittedName>
        <fullName evidence="5">Uncharacterized protein LOC115626139 isoform X1</fullName>
    </submittedName>
</protein>
<dbReference type="SMART" id="SM00360">
    <property type="entry name" value="RRM"/>
    <property type="match status" value="1"/>
</dbReference>
<dbReference type="AlphaFoldDB" id="A0A6J2TKX2"/>
<dbReference type="InterPro" id="IPR035979">
    <property type="entry name" value="RBD_domain_sf"/>
</dbReference>
<keyword evidence="1 2" id="KW-0694">RNA-binding</keyword>
<evidence type="ECO:0000313" key="4">
    <source>
        <dbReference type="Proteomes" id="UP000504634"/>
    </source>
</evidence>
<evidence type="ECO:0000256" key="2">
    <source>
        <dbReference type="PROSITE-ProRule" id="PRU00176"/>
    </source>
</evidence>
<dbReference type="PROSITE" id="PS50102">
    <property type="entry name" value="RRM"/>
    <property type="match status" value="1"/>
</dbReference>
<name>A0A6J2TKX2_DROLE</name>
<dbReference type="GO" id="GO:0006406">
    <property type="term" value="P:mRNA export from nucleus"/>
    <property type="evidence" value="ECO:0007669"/>
    <property type="project" value="TreeGrafter"/>
</dbReference>
<accession>A0A6J2TKX2</accession>
<dbReference type="SUPFAM" id="SSF54928">
    <property type="entry name" value="RNA-binding domain, RBD"/>
    <property type="match status" value="1"/>
</dbReference>
<dbReference type="Gene3D" id="3.30.70.330">
    <property type="match status" value="1"/>
</dbReference>
<evidence type="ECO:0000259" key="3">
    <source>
        <dbReference type="PROSITE" id="PS50102"/>
    </source>
</evidence>
<dbReference type="GO" id="GO:0005634">
    <property type="term" value="C:nucleus"/>
    <property type="evidence" value="ECO:0007669"/>
    <property type="project" value="TreeGrafter"/>
</dbReference>
<feature type="domain" description="RRM" evidence="3">
    <location>
        <begin position="102"/>
        <end position="173"/>
    </location>
</feature>
<reference evidence="5" key="1">
    <citation type="submission" date="2025-08" db="UniProtKB">
        <authorList>
            <consortium name="RefSeq"/>
        </authorList>
    </citation>
    <scope>IDENTIFICATION</scope>
    <source>
        <strain evidence="5">11010-0011.00</strain>
        <tissue evidence="5">Whole body</tissue>
    </source>
</reference>
<evidence type="ECO:0000256" key="1">
    <source>
        <dbReference type="ARBA" id="ARBA00022884"/>
    </source>
</evidence>
<proteinExistence type="predicted"/>
<dbReference type="Proteomes" id="UP000504634">
    <property type="component" value="Unplaced"/>
</dbReference>
<sequence>MGNKKRSGMKLKRLERSSERGQYTDLRYLIIEKQRAKRSTAAGITDARDIINKKIAAKHHQTRTSWRRVKANKEEDFAMDGDIEMREVGCKSPQDTAKRLAYEVSVNNLHFDVTTKDIFQLFSEFGSLLEARVMCPGSAVVVFEEYSSASAACEELQNRDFDNQPMKLKMELVDLSHRLYLWN</sequence>
<dbReference type="PANTHER" id="PTHR19965">
    <property type="entry name" value="RNA AND EXPORT FACTOR BINDING PROTEIN"/>
    <property type="match status" value="1"/>
</dbReference>
<dbReference type="RefSeq" id="XP_030377256.1">
    <property type="nucleotide sequence ID" value="XM_030521396.1"/>
</dbReference>
<dbReference type="GO" id="GO:0003729">
    <property type="term" value="F:mRNA binding"/>
    <property type="evidence" value="ECO:0007669"/>
    <property type="project" value="TreeGrafter"/>
</dbReference>
<dbReference type="InterPro" id="IPR051229">
    <property type="entry name" value="ALYREF_mRNA_export"/>
</dbReference>
<gene>
    <name evidence="5" type="primary">LOC115626139</name>
</gene>
<dbReference type="InterPro" id="IPR000504">
    <property type="entry name" value="RRM_dom"/>
</dbReference>
<dbReference type="GeneID" id="115626139"/>
<dbReference type="InterPro" id="IPR012677">
    <property type="entry name" value="Nucleotide-bd_a/b_plait_sf"/>
</dbReference>
<dbReference type="Pfam" id="PF00076">
    <property type="entry name" value="RRM_1"/>
    <property type="match status" value="1"/>
</dbReference>
<organism evidence="4 5">
    <name type="scientific">Drosophila lebanonensis</name>
    <name type="common">Fruit fly</name>
    <name type="synonym">Scaptodrosophila lebanonensis</name>
    <dbReference type="NCBI Taxonomy" id="7225"/>
    <lineage>
        <taxon>Eukaryota</taxon>
        <taxon>Metazoa</taxon>
        <taxon>Ecdysozoa</taxon>
        <taxon>Arthropoda</taxon>
        <taxon>Hexapoda</taxon>
        <taxon>Insecta</taxon>
        <taxon>Pterygota</taxon>
        <taxon>Neoptera</taxon>
        <taxon>Endopterygota</taxon>
        <taxon>Diptera</taxon>
        <taxon>Brachycera</taxon>
        <taxon>Muscomorpha</taxon>
        <taxon>Ephydroidea</taxon>
        <taxon>Drosophilidae</taxon>
        <taxon>Scaptodrosophila</taxon>
    </lineage>
</organism>